<dbReference type="Pfam" id="PF02572">
    <property type="entry name" value="CobA_CobO_BtuR"/>
    <property type="match status" value="1"/>
</dbReference>
<dbReference type="GO" id="GO:0005524">
    <property type="term" value="F:ATP binding"/>
    <property type="evidence" value="ECO:0007669"/>
    <property type="project" value="InterPro"/>
</dbReference>
<evidence type="ECO:0000256" key="1">
    <source>
        <dbReference type="SAM" id="MobiDB-lite"/>
    </source>
</evidence>
<dbReference type="InterPro" id="IPR027417">
    <property type="entry name" value="P-loop_NTPase"/>
</dbReference>
<dbReference type="PANTHER" id="PTHR46638">
    <property type="entry name" value="CORRINOID ADENOSYLTRANSFERASE"/>
    <property type="match status" value="1"/>
</dbReference>
<dbReference type="PIRSF" id="PIRSF015617">
    <property type="entry name" value="Adensltrnsf_CobA"/>
    <property type="match status" value="1"/>
</dbReference>
<feature type="region of interest" description="Disordered" evidence="1">
    <location>
        <begin position="1"/>
        <end position="28"/>
    </location>
</feature>
<dbReference type="NCBIfam" id="NF004637">
    <property type="entry name" value="PRK05986.1"/>
    <property type="match status" value="1"/>
</dbReference>
<dbReference type="GO" id="GO:0008817">
    <property type="term" value="F:corrinoid adenosyltransferase activity"/>
    <property type="evidence" value="ECO:0007669"/>
    <property type="project" value="UniProtKB-EC"/>
</dbReference>
<dbReference type="PANTHER" id="PTHR46638:SF1">
    <property type="entry name" value="CORRINOID ADENOSYLTRANSFERASE"/>
    <property type="match status" value="1"/>
</dbReference>
<dbReference type="InterPro" id="IPR003724">
    <property type="entry name" value="CblAdoTrfase_CobA"/>
</dbReference>
<sequence>MSDQSQPAPASAAPAPAPAPEARPAVDKKRRKGLVMVWTGKGKGKTTASIGLAVRAAGNKMRVLYLQFVKGAWKTGERQALPLLAPYVEYRVMGRGFTIDRLRNKSIPPEDHAAAAREAFDFAREAVRSRQYQMVVLDEIMATMNAGLIAKEEVLELVRSKPAMLHLVLTGRNAPPELVELADLVSEVVPVKHPLQAGIPAQRGVEF</sequence>
<evidence type="ECO:0000313" key="2">
    <source>
        <dbReference type="EMBL" id="CAA9277800.1"/>
    </source>
</evidence>
<gene>
    <name evidence="2" type="ORF">AVDCRST_MAG77-3632</name>
</gene>
<proteinExistence type="predicted"/>
<dbReference type="AlphaFoldDB" id="A0A6J4JFS8"/>
<dbReference type="NCBIfam" id="TIGR00708">
    <property type="entry name" value="cobA"/>
    <property type="match status" value="1"/>
</dbReference>
<organism evidence="2">
    <name type="scientific">uncultured Chloroflexota bacterium</name>
    <dbReference type="NCBI Taxonomy" id="166587"/>
    <lineage>
        <taxon>Bacteria</taxon>
        <taxon>Bacillati</taxon>
        <taxon>Chloroflexota</taxon>
        <taxon>environmental samples</taxon>
    </lineage>
</organism>
<accession>A0A6J4JFS8</accession>
<dbReference type="Gene3D" id="3.40.50.300">
    <property type="entry name" value="P-loop containing nucleotide triphosphate hydrolases"/>
    <property type="match status" value="1"/>
</dbReference>
<reference evidence="2" key="1">
    <citation type="submission" date="2020-02" db="EMBL/GenBank/DDBJ databases">
        <authorList>
            <person name="Meier V. D."/>
        </authorList>
    </citation>
    <scope>NUCLEOTIDE SEQUENCE</scope>
    <source>
        <strain evidence="2">AVDCRST_MAG77</strain>
    </source>
</reference>
<dbReference type="CDD" id="cd00561">
    <property type="entry name" value="CobA_ACA"/>
    <property type="match status" value="1"/>
</dbReference>
<dbReference type="SUPFAM" id="SSF52540">
    <property type="entry name" value="P-loop containing nucleoside triphosphate hydrolases"/>
    <property type="match status" value="1"/>
</dbReference>
<protein>
    <submittedName>
        <fullName evidence="2">Cob(I)alamin adenosyltransferase @ Cob(I)alamin adenosyltransferase, clustered with cobalamin synthesis</fullName>
        <ecNumber evidence="2">2.5.1.17</ecNumber>
    </submittedName>
</protein>
<dbReference type="GO" id="GO:0009236">
    <property type="term" value="P:cobalamin biosynthetic process"/>
    <property type="evidence" value="ECO:0007669"/>
    <property type="project" value="InterPro"/>
</dbReference>
<dbReference type="EMBL" id="CADCTC010000197">
    <property type="protein sequence ID" value="CAA9277800.1"/>
    <property type="molecule type" value="Genomic_DNA"/>
</dbReference>
<keyword evidence="2" id="KW-0808">Transferase</keyword>
<name>A0A6J4JFS8_9CHLR</name>
<dbReference type="EC" id="2.5.1.17" evidence="2"/>